<reference evidence="3" key="1">
    <citation type="journal article" date="2020" name="Fungal Divers.">
        <title>Resolving the Mortierellaceae phylogeny through synthesis of multi-gene phylogenetics and phylogenomics.</title>
        <authorList>
            <person name="Vandepol N."/>
            <person name="Liber J."/>
            <person name="Desiro A."/>
            <person name="Na H."/>
            <person name="Kennedy M."/>
            <person name="Barry K."/>
            <person name="Grigoriev I.V."/>
            <person name="Miller A.N."/>
            <person name="O'Donnell K."/>
            <person name="Stajich J.E."/>
            <person name="Bonito G."/>
        </authorList>
    </citation>
    <scope>NUCLEOTIDE SEQUENCE</scope>
    <source>
        <strain evidence="3">NRRL 2769</strain>
    </source>
</reference>
<gene>
    <name evidence="3" type="primary">ECHDC1</name>
    <name evidence="3" type="ORF">BGZ80_008877</name>
</gene>
<proteinExistence type="predicted"/>
<keyword evidence="1" id="KW-0456">Lyase</keyword>
<dbReference type="GO" id="GO:0006635">
    <property type="term" value="P:fatty acid beta-oxidation"/>
    <property type="evidence" value="ECO:0007669"/>
    <property type="project" value="TreeGrafter"/>
</dbReference>
<feature type="chain" id="PRO_5040387563" evidence="2">
    <location>
        <begin position="22"/>
        <end position="141"/>
    </location>
</feature>
<dbReference type="InterPro" id="IPR029045">
    <property type="entry name" value="ClpP/crotonase-like_dom_sf"/>
</dbReference>
<protein>
    <submittedName>
        <fullName evidence="3">Enoyl CoA hydratase domain-containing protein 1</fullName>
    </submittedName>
</protein>
<dbReference type="OrthoDB" id="410701at2759"/>
<evidence type="ECO:0000313" key="4">
    <source>
        <dbReference type="Proteomes" id="UP000703661"/>
    </source>
</evidence>
<dbReference type="GO" id="GO:0005829">
    <property type="term" value="C:cytosol"/>
    <property type="evidence" value="ECO:0007669"/>
    <property type="project" value="TreeGrafter"/>
</dbReference>
<dbReference type="GO" id="GO:0016829">
    <property type="term" value="F:lyase activity"/>
    <property type="evidence" value="ECO:0007669"/>
    <property type="project" value="UniProtKB-KW"/>
</dbReference>
<comment type="caution">
    <text evidence="3">The sequence shown here is derived from an EMBL/GenBank/DDBJ whole genome shotgun (WGS) entry which is preliminary data.</text>
</comment>
<dbReference type="Pfam" id="PF00378">
    <property type="entry name" value="ECH_1"/>
    <property type="match status" value="1"/>
</dbReference>
<dbReference type="Proteomes" id="UP000703661">
    <property type="component" value="Unassembled WGS sequence"/>
</dbReference>
<dbReference type="SUPFAM" id="SSF52096">
    <property type="entry name" value="ClpP/crotonase"/>
    <property type="match status" value="1"/>
</dbReference>
<organism evidence="3 4">
    <name type="scientific">Entomortierella chlamydospora</name>
    <dbReference type="NCBI Taxonomy" id="101097"/>
    <lineage>
        <taxon>Eukaryota</taxon>
        <taxon>Fungi</taxon>
        <taxon>Fungi incertae sedis</taxon>
        <taxon>Mucoromycota</taxon>
        <taxon>Mortierellomycotina</taxon>
        <taxon>Mortierellomycetes</taxon>
        <taxon>Mortierellales</taxon>
        <taxon>Mortierellaceae</taxon>
        <taxon>Entomortierella</taxon>
    </lineage>
</organism>
<feature type="signal peptide" evidence="2">
    <location>
        <begin position="1"/>
        <end position="21"/>
    </location>
</feature>
<sequence>MSALMVSTLTRFMRLPLLTIAAIERAAIGGGAELTTFCDHRCMSENAKVQFVQTEMGVVPGWGGASRLLNIVSRSHALRLLGAAEPIQGGQEAVQCGFAQVSAPPQKTIDVATEYMQRQFWGSPDNLARVEAAFSGSKKKK</sequence>
<keyword evidence="2" id="KW-0732">Signal</keyword>
<dbReference type="PANTHER" id="PTHR11941:SF27">
    <property type="entry name" value="ETHYLMALONYL-COA DECARBOXYLASE"/>
    <property type="match status" value="1"/>
</dbReference>
<dbReference type="CDD" id="cd06558">
    <property type="entry name" value="crotonase-like"/>
    <property type="match status" value="1"/>
</dbReference>
<dbReference type="InterPro" id="IPR001753">
    <property type="entry name" value="Enoyl-CoA_hydra/iso"/>
</dbReference>
<evidence type="ECO:0000256" key="2">
    <source>
        <dbReference type="SAM" id="SignalP"/>
    </source>
</evidence>
<evidence type="ECO:0000256" key="1">
    <source>
        <dbReference type="ARBA" id="ARBA00023239"/>
    </source>
</evidence>
<name>A0A9P6MXY1_9FUNG</name>
<dbReference type="AlphaFoldDB" id="A0A9P6MXY1"/>
<dbReference type="EMBL" id="JAAAID010000498">
    <property type="protein sequence ID" value="KAG0016840.1"/>
    <property type="molecule type" value="Genomic_DNA"/>
</dbReference>
<evidence type="ECO:0000313" key="3">
    <source>
        <dbReference type="EMBL" id="KAG0016840.1"/>
    </source>
</evidence>
<keyword evidence="4" id="KW-1185">Reference proteome</keyword>
<dbReference type="Gene3D" id="3.90.226.10">
    <property type="entry name" value="2-enoyl-CoA Hydratase, Chain A, domain 1"/>
    <property type="match status" value="1"/>
</dbReference>
<dbReference type="PANTHER" id="PTHR11941">
    <property type="entry name" value="ENOYL-COA HYDRATASE-RELATED"/>
    <property type="match status" value="1"/>
</dbReference>
<accession>A0A9P6MXY1</accession>